<evidence type="ECO:0000256" key="2">
    <source>
        <dbReference type="ARBA" id="ARBA00010199"/>
    </source>
</evidence>
<dbReference type="GO" id="GO:0005886">
    <property type="term" value="C:plasma membrane"/>
    <property type="evidence" value="ECO:0007669"/>
    <property type="project" value="UniProtKB-SubCell"/>
</dbReference>
<evidence type="ECO:0000256" key="3">
    <source>
        <dbReference type="ARBA" id="ARBA00022448"/>
    </source>
</evidence>
<feature type="transmembrane region" description="Helical" evidence="8">
    <location>
        <begin position="93"/>
        <end position="115"/>
    </location>
</feature>
<dbReference type="OrthoDB" id="2516831at2"/>
<keyword evidence="10" id="KW-1185">Reference proteome</keyword>
<evidence type="ECO:0000313" key="9">
    <source>
        <dbReference type="EMBL" id="OIU69821.1"/>
    </source>
</evidence>
<organism evidence="9 10">
    <name type="scientific">Rossellomorea aquimaris</name>
    <dbReference type="NCBI Taxonomy" id="189382"/>
    <lineage>
        <taxon>Bacteria</taxon>
        <taxon>Bacillati</taxon>
        <taxon>Bacillota</taxon>
        <taxon>Bacilli</taxon>
        <taxon>Bacillales</taxon>
        <taxon>Bacillaceae</taxon>
        <taxon>Rossellomorea</taxon>
    </lineage>
</organism>
<evidence type="ECO:0000256" key="5">
    <source>
        <dbReference type="ARBA" id="ARBA00022692"/>
    </source>
</evidence>
<feature type="transmembrane region" description="Helical" evidence="8">
    <location>
        <begin position="21"/>
        <end position="42"/>
    </location>
</feature>
<dbReference type="AlphaFoldDB" id="A0A1J6VX25"/>
<keyword evidence="3" id="KW-0813">Transport</keyword>
<evidence type="ECO:0000256" key="1">
    <source>
        <dbReference type="ARBA" id="ARBA00004651"/>
    </source>
</evidence>
<dbReference type="PIRSF" id="PIRSF006603">
    <property type="entry name" value="DinF"/>
    <property type="match status" value="1"/>
</dbReference>
<dbReference type="Proteomes" id="UP000182062">
    <property type="component" value="Unassembled WGS sequence"/>
</dbReference>
<keyword evidence="7 8" id="KW-0472">Membrane</keyword>
<feature type="transmembrane region" description="Helical" evidence="8">
    <location>
        <begin position="276"/>
        <end position="297"/>
    </location>
</feature>
<dbReference type="InterPro" id="IPR048279">
    <property type="entry name" value="MdtK-like"/>
</dbReference>
<evidence type="ECO:0000256" key="4">
    <source>
        <dbReference type="ARBA" id="ARBA00022475"/>
    </source>
</evidence>
<accession>A0A1J6VX25</accession>
<proteinExistence type="inferred from homology"/>
<comment type="subcellular location">
    <subcellularLocation>
        <location evidence="1">Cell membrane</location>
        <topology evidence="1">Multi-pass membrane protein</topology>
    </subcellularLocation>
</comment>
<dbReference type="GO" id="GO:0015297">
    <property type="term" value="F:antiporter activity"/>
    <property type="evidence" value="ECO:0007669"/>
    <property type="project" value="InterPro"/>
</dbReference>
<comment type="caution">
    <text evidence="9">The sequence shown here is derived from an EMBL/GenBank/DDBJ whole genome shotgun (WGS) entry which is preliminary data.</text>
</comment>
<feature type="transmembrane region" description="Helical" evidence="8">
    <location>
        <begin position="135"/>
        <end position="154"/>
    </location>
</feature>
<protein>
    <submittedName>
        <fullName evidence="9">Uncharacterized protein</fullName>
    </submittedName>
</protein>
<sequence length="457" mass="51464">MKKALDFQNDKILSLIFKTSIPLILASMVTMIVQLANISFMGNVGSEEIYIRSLYTPFAFLSIAFTEAFQISHQVLISRLKGSENYETIRKGILNFIFISVISSLLLAVFIYALAPFIADFYKVPTEITGDFISFLRAMFLVNALVILTMVLTSGLRGYGNVNLSMVFNIVYALLNVTLVYVLAFYLNKGIYSIVYANLISSVFTSLVVSIVLFKKKILQLNRKYFAFYKQAVLFLRNVGLPISISYLIIFISNFFFNKIVAPFGVEAVSGFGVAYYIQTFVIVPGIAIGGSLGIIMNNNIGGGDRYHPRVFEAYKKGVAYTALFYFVLTAAIYIFSEAIINTMVKDQTAFSYANDFISIVSPSYIIMGIVLMTITTLEQINKGVIALVLNTAYFAIITTLGWYLTRLFDDLNYFYWTFFAVNLFGVICVIYTWKVLEKEYASDAIIEKGEGRMYEN</sequence>
<evidence type="ECO:0000256" key="8">
    <source>
        <dbReference type="SAM" id="Phobius"/>
    </source>
</evidence>
<reference evidence="9 10" key="1">
    <citation type="submission" date="2016-09" db="EMBL/GenBank/DDBJ databases">
        <title>Bacillus aquimaris SAMM genome sequence reveals colonization and biosurfactant production capacities.</title>
        <authorList>
            <person name="Waghmode S.R."/>
            <person name="Suryavanshi M.V."/>
        </authorList>
    </citation>
    <scope>NUCLEOTIDE SEQUENCE [LARGE SCALE GENOMIC DNA]</scope>
    <source>
        <strain evidence="9 10">SAMM</strain>
    </source>
</reference>
<dbReference type="PANTHER" id="PTHR43549">
    <property type="entry name" value="MULTIDRUG RESISTANCE PROTEIN YPNP-RELATED"/>
    <property type="match status" value="1"/>
</dbReference>
<keyword evidence="4" id="KW-1003">Cell membrane</keyword>
<comment type="similarity">
    <text evidence="2">Belongs to the multi antimicrobial extrusion (MATE) (TC 2.A.66.1) family.</text>
</comment>
<evidence type="ECO:0000256" key="7">
    <source>
        <dbReference type="ARBA" id="ARBA00023136"/>
    </source>
</evidence>
<dbReference type="Pfam" id="PF01554">
    <property type="entry name" value="MatE"/>
    <property type="match status" value="2"/>
</dbReference>
<dbReference type="PANTHER" id="PTHR43549:SF2">
    <property type="entry name" value="MULTIDRUG RESISTANCE PROTEIN NORM-RELATED"/>
    <property type="match status" value="1"/>
</dbReference>
<feature type="transmembrane region" description="Helical" evidence="8">
    <location>
        <begin position="318"/>
        <end position="337"/>
    </location>
</feature>
<feature type="transmembrane region" description="Helical" evidence="8">
    <location>
        <begin position="54"/>
        <end position="72"/>
    </location>
</feature>
<name>A0A1J6VX25_9BACI</name>
<dbReference type="RefSeq" id="WP_071619925.1">
    <property type="nucleotide sequence ID" value="NZ_MINN01000117.1"/>
</dbReference>
<feature type="transmembrane region" description="Helical" evidence="8">
    <location>
        <begin position="166"/>
        <end position="187"/>
    </location>
</feature>
<feature type="transmembrane region" description="Helical" evidence="8">
    <location>
        <begin position="357"/>
        <end position="378"/>
    </location>
</feature>
<dbReference type="GO" id="GO:0042910">
    <property type="term" value="F:xenobiotic transmembrane transporter activity"/>
    <property type="evidence" value="ECO:0007669"/>
    <property type="project" value="InterPro"/>
</dbReference>
<feature type="transmembrane region" description="Helical" evidence="8">
    <location>
        <begin position="193"/>
        <end position="214"/>
    </location>
</feature>
<evidence type="ECO:0000256" key="6">
    <source>
        <dbReference type="ARBA" id="ARBA00022989"/>
    </source>
</evidence>
<dbReference type="InterPro" id="IPR002528">
    <property type="entry name" value="MATE_fam"/>
</dbReference>
<keyword evidence="5 8" id="KW-0812">Transmembrane</keyword>
<dbReference type="EMBL" id="MINN01000117">
    <property type="protein sequence ID" value="OIU69821.1"/>
    <property type="molecule type" value="Genomic_DNA"/>
</dbReference>
<feature type="transmembrane region" description="Helical" evidence="8">
    <location>
        <begin position="385"/>
        <end position="404"/>
    </location>
</feature>
<keyword evidence="6 8" id="KW-1133">Transmembrane helix</keyword>
<feature type="transmembrane region" description="Helical" evidence="8">
    <location>
        <begin position="416"/>
        <end position="434"/>
    </location>
</feature>
<dbReference type="InterPro" id="IPR052031">
    <property type="entry name" value="Membrane_Transporter-Flippase"/>
</dbReference>
<evidence type="ECO:0000313" key="10">
    <source>
        <dbReference type="Proteomes" id="UP000182062"/>
    </source>
</evidence>
<feature type="transmembrane region" description="Helical" evidence="8">
    <location>
        <begin position="235"/>
        <end position="256"/>
    </location>
</feature>
<gene>
    <name evidence="9" type="ORF">BHE18_02620</name>
</gene>